<gene>
    <name evidence="3" type="ORF">WK57_16935</name>
    <name evidence="2" type="ORF">WL29_10995</name>
</gene>
<evidence type="ECO:0000313" key="2">
    <source>
        <dbReference type="EMBL" id="KWA86263.1"/>
    </source>
</evidence>
<feature type="domain" description="DDE" evidence="1">
    <location>
        <begin position="37"/>
        <end position="102"/>
    </location>
</feature>
<evidence type="ECO:0000259" key="1">
    <source>
        <dbReference type="Pfam" id="PF13610"/>
    </source>
</evidence>
<dbReference type="InterPro" id="IPR032874">
    <property type="entry name" value="DDE_dom"/>
</dbReference>
<dbReference type="PANTHER" id="PTHR35528:SF3">
    <property type="entry name" value="BLL1675 PROTEIN"/>
    <property type="match status" value="1"/>
</dbReference>
<evidence type="ECO:0000313" key="5">
    <source>
        <dbReference type="Proteomes" id="UP000070119"/>
    </source>
</evidence>
<comment type="caution">
    <text evidence="2">The sequence shown here is derived from an EMBL/GenBank/DDBJ whole genome shotgun (WGS) entry which is preliminary data.</text>
</comment>
<dbReference type="InterPro" id="IPR052183">
    <property type="entry name" value="IS_Transposase"/>
</dbReference>
<dbReference type="EMBL" id="LNJU01000002">
    <property type="protein sequence ID" value="KWZ58766.1"/>
    <property type="molecule type" value="Genomic_DNA"/>
</dbReference>
<reference evidence="2 4" key="1">
    <citation type="submission" date="2015-11" db="EMBL/GenBank/DDBJ databases">
        <title>Expanding the genomic diversity of Burkholderia species for the development of highly accurate diagnostics.</title>
        <authorList>
            <person name="Sahl J."/>
            <person name="Keim P."/>
            <person name="Wagner D."/>
        </authorList>
    </citation>
    <scope>NUCLEOTIDE SEQUENCE [LARGE SCALE GENOMIC DNA]</scope>
    <source>
        <strain evidence="2 4">MSMB2087WGS</strain>
    </source>
</reference>
<accession>A0A106QG85</accession>
<dbReference type="AlphaFoldDB" id="A0A106QG85"/>
<organism evidence="2 4">
    <name type="scientific">Burkholderia ubonensis</name>
    <dbReference type="NCBI Taxonomy" id="101571"/>
    <lineage>
        <taxon>Bacteria</taxon>
        <taxon>Pseudomonadati</taxon>
        <taxon>Pseudomonadota</taxon>
        <taxon>Betaproteobacteria</taxon>
        <taxon>Burkholderiales</taxon>
        <taxon>Burkholderiaceae</taxon>
        <taxon>Burkholderia</taxon>
        <taxon>Burkholderia cepacia complex</taxon>
    </lineage>
</organism>
<dbReference type="Pfam" id="PF13610">
    <property type="entry name" value="DDE_Tnp_IS240"/>
    <property type="match status" value="1"/>
</dbReference>
<reference evidence="3 5" key="2">
    <citation type="submission" date="2015-11" db="EMBL/GenBank/DDBJ databases">
        <authorList>
            <person name="Sahl J."/>
            <person name="Wagner D."/>
            <person name="Keim P."/>
        </authorList>
    </citation>
    <scope>NUCLEOTIDE SEQUENCE [LARGE SCALE GENOMIC DNA]</scope>
    <source>
        <strain evidence="3 5">MSMB1157</strain>
    </source>
</reference>
<evidence type="ECO:0000313" key="4">
    <source>
        <dbReference type="Proteomes" id="UP000060630"/>
    </source>
</evidence>
<proteinExistence type="predicted"/>
<name>A0A106QG85_9BURK</name>
<dbReference type="Proteomes" id="UP000070119">
    <property type="component" value="Unassembled WGS sequence"/>
</dbReference>
<evidence type="ECO:0000313" key="3">
    <source>
        <dbReference type="EMBL" id="KWZ58766.1"/>
    </source>
</evidence>
<dbReference type="EMBL" id="LPHD01000007">
    <property type="protein sequence ID" value="KWA86263.1"/>
    <property type="molecule type" value="Genomic_DNA"/>
</dbReference>
<dbReference type="PANTHER" id="PTHR35528">
    <property type="entry name" value="BLL1675 PROTEIN"/>
    <property type="match status" value="1"/>
</dbReference>
<protein>
    <recommendedName>
        <fullName evidence="1">DDE domain-containing protein</fullName>
    </recommendedName>
</protein>
<dbReference type="Proteomes" id="UP000060630">
    <property type="component" value="Unassembled WGS sequence"/>
</dbReference>
<sequence length="126" mass="14671">MAEGGVSVDHLTVHRWAIELLPMLEKAFRRRKRPVGKNWRMDETDIKVNSTWKYLYRTVDKNCNTIDFLLRAYRDKAAARRYVEKSIAQNGVPETVTIDKSGANRWRSRTSTPVVNSRSRFVSKSI</sequence>